<dbReference type="AlphaFoldDB" id="A0AAN9I927"/>
<name>A0AAN9I927_CROPI</name>
<organism evidence="1 2">
    <name type="scientific">Crotalaria pallida</name>
    <name type="common">Smooth rattlebox</name>
    <name type="synonym">Crotalaria striata</name>
    <dbReference type="NCBI Taxonomy" id="3830"/>
    <lineage>
        <taxon>Eukaryota</taxon>
        <taxon>Viridiplantae</taxon>
        <taxon>Streptophyta</taxon>
        <taxon>Embryophyta</taxon>
        <taxon>Tracheophyta</taxon>
        <taxon>Spermatophyta</taxon>
        <taxon>Magnoliopsida</taxon>
        <taxon>eudicotyledons</taxon>
        <taxon>Gunneridae</taxon>
        <taxon>Pentapetalae</taxon>
        <taxon>rosids</taxon>
        <taxon>fabids</taxon>
        <taxon>Fabales</taxon>
        <taxon>Fabaceae</taxon>
        <taxon>Papilionoideae</taxon>
        <taxon>50 kb inversion clade</taxon>
        <taxon>genistoids sensu lato</taxon>
        <taxon>core genistoids</taxon>
        <taxon>Crotalarieae</taxon>
        <taxon>Crotalaria</taxon>
    </lineage>
</organism>
<accession>A0AAN9I927</accession>
<protein>
    <submittedName>
        <fullName evidence="1">Uncharacterized protein</fullName>
    </submittedName>
</protein>
<sequence>MNRSQRFEHVAQQFQEASVHAAQRFGLQLLRLEMQDMMNRLVLTYQEFTMNPTFLDDDEEIFEDAEELYESAGVPGDGGCNIPDF</sequence>
<evidence type="ECO:0000313" key="1">
    <source>
        <dbReference type="EMBL" id="KAK7268210.1"/>
    </source>
</evidence>
<dbReference type="Proteomes" id="UP001372338">
    <property type="component" value="Unassembled WGS sequence"/>
</dbReference>
<comment type="caution">
    <text evidence="1">The sequence shown here is derived from an EMBL/GenBank/DDBJ whole genome shotgun (WGS) entry which is preliminary data.</text>
</comment>
<dbReference type="EMBL" id="JAYWIO010000004">
    <property type="protein sequence ID" value="KAK7268210.1"/>
    <property type="molecule type" value="Genomic_DNA"/>
</dbReference>
<gene>
    <name evidence="1" type="ORF">RIF29_20903</name>
</gene>
<keyword evidence="2" id="KW-1185">Reference proteome</keyword>
<evidence type="ECO:0000313" key="2">
    <source>
        <dbReference type="Proteomes" id="UP001372338"/>
    </source>
</evidence>
<proteinExistence type="predicted"/>
<reference evidence="1 2" key="1">
    <citation type="submission" date="2024-01" db="EMBL/GenBank/DDBJ databases">
        <title>The genomes of 5 underutilized Papilionoideae crops provide insights into root nodulation and disease resistanc.</title>
        <authorList>
            <person name="Yuan L."/>
        </authorList>
    </citation>
    <scope>NUCLEOTIDE SEQUENCE [LARGE SCALE GENOMIC DNA]</scope>
    <source>
        <strain evidence="1">ZHUSHIDOU_FW_LH</strain>
        <tissue evidence="1">Leaf</tissue>
    </source>
</reference>